<gene>
    <name evidence="4" type="ORF">HJC23_009153</name>
</gene>
<name>A0ABD3P1Q4_9STRA</name>
<evidence type="ECO:0000259" key="3">
    <source>
        <dbReference type="Pfam" id="PF08547"/>
    </source>
</evidence>
<dbReference type="PANTHER" id="PTHR13194:SF19">
    <property type="entry name" value="NAD(P)-BINDING ROSSMANN-FOLD SUPERFAMILY PROTEIN"/>
    <property type="match status" value="1"/>
</dbReference>
<evidence type="ECO:0000256" key="1">
    <source>
        <dbReference type="ARBA" id="ARBA00007884"/>
    </source>
</evidence>
<dbReference type="EMBL" id="JABMIG020000315">
    <property type="protein sequence ID" value="KAL3781484.1"/>
    <property type="molecule type" value="Genomic_DNA"/>
</dbReference>
<feature type="signal peptide" evidence="2">
    <location>
        <begin position="1"/>
        <end position="23"/>
    </location>
</feature>
<feature type="domain" description="NADH:ubiquinone oxidoreductase intermediate-associated protein 30" evidence="3">
    <location>
        <begin position="111"/>
        <end position="278"/>
    </location>
</feature>
<dbReference type="AlphaFoldDB" id="A0ABD3P1Q4"/>
<comment type="similarity">
    <text evidence="1">Belongs to the CIA30 family.</text>
</comment>
<keyword evidence="5" id="KW-1185">Reference proteome</keyword>
<dbReference type="Pfam" id="PF08547">
    <property type="entry name" value="CIA30"/>
    <property type="match status" value="1"/>
</dbReference>
<comment type="caution">
    <text evidence="4">The sequence shown here is derived from an EMBL/GenBank/DDBJ whole genome shotgun (WGS) entry which is preliminary data.</text>
</comment>
<evidence type="ECO:0000313" key="5">
    <source>
        <dbReference type="Proteomes" id="UP001516023"/>
    </source>
</evidence>
<dbReference type="Proteomes" id="UP001516023">
    <property type="component" value="Unassembled WGS sequence"/>
</dbReference>
<dbReference type="PANTHER" id="PTHR13194">
    <property type="entry name" value="COMPLEX I INTERMEDIATE-ASSOCIATED PROTEIN 30"/>
    <property type="match status" value="1"/>
</dbReference>
<protein>
    <recommendedName>
        <fullName evidence="3">NADH:ubiquinone oxidoreductase intermediate-associated protein 30 domain-containing protein</fullName>
    </recommendedName>
</protein>
<dbReference type="SUPFAM" id="SSF49785">
    <property type="entry name" value="Galactose-binding domain-like"/>
    <property type="match status" value="1"/>
</dbReference>
<organism evidence="4 5">
    <name type="scientific">Cyclotella cryptica</name>
    <dbReference type="NCBI Taxonomy" id="29204"/>
    <lineage>
        <taxon>Eukaryota</taxon>
        <taxon>Sar</taxon>
        <taxon>Stramenopiles</taxon>
        <taxon>Ochrophyta</taxon>
        <taxon>Bacillariophyta</taxon>
        <taxon>Coscinodiscophyceae</taxon>
        <taxon>Thalassiosirophycidae</taxon>
        <taxon>Stephanodiscales</taxon>
        <taxon>Stephanodiscaceae</taxon>
        <taxon>Cyclotella</taxon>
    </lineage>
</organism>
<evidence type="ECO:0000256" key="2">
    <source>
        <dbReference type="SAM" id="SignalP"/>
    </source>
</evidence>
<dbReference type="InterPro" id="IPR013857">
    <property type="entry name" value="NADH-UbQ_OxRdtase-assoc_prot30"/>
</dbReference>
<keyword evidence="2" id="KW-0732">Signal</keyword>
<proteinExistence type="inferred from homology"/>
<dbReference type="InterPro" id="IPR039131">
    <property type="entry name" value="NDUFAF1"/>
</dbReference>
<accession>A0ABD3P1Q4</accession>
<feature type="chain" id="PRO_5044756968" description="NADH:ubiquinone oxidoreductase intermediate-associated protein 30 domain-containing protein" evidence="2">
    <location>
        <begin position="24"/>
        <end position="284"/>
    </location>
</feature>
<sequence length="284" mass="31317">MQSLIFFALTTTIYLFSQPIVNGLVSPSTRRQTRWLAKTPQKTTFLPASADDSSPTSSKGREPWDIIRFISQSSKFIRPPRIPLLGERIGSEKRRVKPGETLWAPSSAQNFFAFAPLDDVVMGGASSSSIDNNTGKWSGKVTDANNGGFVGIRSTPFQNDMSLDMRDCNGIELKVRLGNGKRFKFVVRDSTEFNGICWTTTFDAAPQGSGGNVAIGFDRNTSIRLPFANQVPTIFANTVAGKTFDAKNVVGLQLAYSKFEFNGRLNKNFVLGNFDLQILEIKSY</sequence>
<evidence type="ECO:0000313" key="4">
    <source>
        <dbReference type="EMBL" id="KAL3781484.1"/>
    </source>
</evidence>
<reference evidence="4 5" key="1">
    <citation type="journal article" date="2020" name="G3 (Bethesda)">
        <title>Improved Reference Genome for Cyclotella cryptica CCMP332, a Model for Cell Wall Morphogenesis, Salinity Adaptation, and Lipid Production in Diatoms (Bacillariophyta).</title>
        <authorList>
            <person name="Roberts W.R."/>
            <person name="Downey K.M."/>
            <person name="Ruck E.C."/>
            <person name="Traller J.C."/>
            <person name="Alverson A.J."/>
        </authorList>
    </citation>
    <scope>NUCLEOTIDE SEQUENCE [LARGE SCALE GENOMIC DNA]</scope>
    <source>
        <strain evidence="4 5">CCMP332</strain>
    </source>
</reference>
<dbReference type="InterPro" id="IPR008979">
    <property type="entry name" value="Galactose-bd-like_sf"/>
</dbReference>